<proteinExistence type="inferred from homology"/>
<evidence type="ECO:0000313" key="8">
    <source>
        <dbReference type="Proteomes" id="UP000046392"/>
    </source>
</evidence>
<protein>
    <recommendedName>
        <fullName evidence="3">Purple acid phosphatase</fullName>
        <ecNumber evidence="3">3.1.3.2</ecNumber>
    </recommendedName>
</protein>
<dbReference type="InterPro" id="IPR004843">
    <property type="entry name" value="Calcineurin-like_PHP"/>
</dbReference>
<dbReference type="InterPro" id="IPR041792">
    <property type="entry name" value="MPP_PAP"/>
</dbReference>
<keyword evidence="4" id="KW-0812">Transmembrane</keyword>
<keyword evidence="4" id="KW-0472">Membrane</keyword>
<dbReference type="PANTHER" id="PTHR45867">
    <property type="entry name" value="PURPLE ACID PHOSPHATASE"/>
    <property type="match status" value="1"/>
</dbReference>
<keyword evidence="8" id="KW-1185">Reference proteome</keyword>
<evidence type="ECO:0000256" key="1">
    <source>
        <dbReference type="ARBA" id="ARBA00022729"/>
    </source>
</evidence>
<keyword evidence="1" id="KW-0732">Signal</keyword>
<dbReference type="SUPFAM" id="SSF56300">
    <property type="entry name" value="Metallo-dependent phosphatases"/>
    <property type="match status" value="1"/>
</dbReference>
<evidence type="ECO:0000256" key="4">
    <source>
        <dbReference type="SAM" id="Phobius"/>
    </source>
</evidence>
<evidence type="ECO:0000259" key="5">
    <source>
        <dbReference type="Pfam" id="PF00149"/>
    </source>
</evidence>
<dbReference type="EC" id="3.1.3.2" evidence="3"/>
<dbReference type="GO" id="GO:0003993">
    <property type="term" value="F:acid phosphatase activity"/>
    <property type="evidence" value="ECO:0007669"/>
    <property type="project" value="UniProtKB-EC"/>
</dbReference>
<comment type="catalytic activity">
    <reaction evidence="3">
        <text>a phosphate monoester + H2O = an alcohol + phosphate</text>
        <dbReference type="Rhea" id="RHEA:15017"/>
        <dbReference type="ChEBI" id="CHEBI:15377"/>
        <dbReference type="ChEBI" id="CHEBI:30879"/>
        <dbReference type="ChEBI" id="CHEBI:43474"/>
        <dbReference type="ChEBI" id="CHEBI:67140"/>
        <dbReference type="EC" id="3.1.3.2"/>
    </reaction>
</comment>
<dbReference type="GO" id="GO:0046872">
    <property type="term" value="F:metal ion binding"/>
    <property type="evidence" value="ECO:0007669"/>
    <property type="project" value="InterPro"/>
</dbReference>
<keyword evidence="4" id="KW-1133">Transmembrane helix</keyword>
<evidence type="ECO:0000259" key="6">
    <source>
        <dbReference type="Pfam" id="PF14008"/>
    </source>
</evidence>
<sequence length="487" mass="56915">MHYVYRNFSNIYGTSYLPIIFITLSFLIQFGQFKIYLNDERIPHWMVGNPNIGPDFSQPEQVHLSYGGDVTKLIVTWVTFDDTFNSYVEYGENIDRLDIIVKAKMHLFDEGKKRYIHTATIDNIVPGKRYFYHVGSKYGWSPVFWFYGLKERPDGGYKYAVYGDMGNKNARSLGKLQEMAQKHEIDVVLHVGDFSYNFDTDNGNFGDQFFRQIEPIAAYIPYMSVVGNHESANNFSHYVNRFTMPGTEDNHFYSFNLGHAHFTAFSTEFYFYTGYGWTQISNQWKWLNNDLRYANDNREKYSWLITMGHRPAYCSTWDGDDCRFFNSIIRTGLPLTHAYGLEKLFYENSVDLEIWAHEHTYERMYPVYNRTVMKKGPNPYIDPLAPVHVISGSAGCQEKTDIFVKDPGPWSAFRSSDYGFSIMQIHNKSHIHFQQLSAAEEKIIDDFWIVKNNKLGYHRKGALEKLLQEGETYLAPVEDNEVEQEDF</sequence>
<keyword evidence="3" id="KW-0378">Hydrolase</keyword>
<dbReference type="AlphaFoldDB" id="A0A0N5B9X4"/>
<dbReference type="SUPFAM" id="SSF49363">
    <property type="entry name" value="Purple acid phosphatase, N-terminal domain"/>
    <property type="match status" value="1"/>
</dbReference>
<dbReference type="InterPro" id="IPR025733">
    <property type="entry name" value="PAPs_C"/>
</dbReference>
<organism evidence="8 9">
    <name type="scientific">Strongyloides papillosus</name>
    <name type="common">Intestinal threadworm</name>
    <dbReference type="NCBI Taxonomy" id="174720"/>
    <lineage>
        <taxon>Eukaryota</taxon>
        <taxon>Metazoa</taxon>
        <taxon>Ecdysozoa</taxon>
        <taxon>Nematoda</taxon>
        <taxon>Chromadorea</taxon>
        <taxon>Rhabditida</taxon>
        <taxon>Tylenchina</taxon>
        <taxon>Panagrolaimomorpha</taxon>
        <taxon>Strongyloidoidea</taxon>
        <taxon>Strongyloididae</taxon>
        <taxon>Strongyloides</taxon>
    </lineage>
</organism>
<evidence type="ECO:0000256" key="3">
    <source>
        <dbReference type="RuleBase" id="RU361203"/>
    </source>
</evidence>
<dbReference type="Pfam" id="PF14008">
    <property type="entry name" value="Metallophos_C"/>
    <property type="match status" value="1"/>
</dbReference>
<keyword evidence="2" id="KW-0325">Glycoprotein</keyword>
<feature type="domain" description="Calcineurin-like phosphoesterase" evidence="5">
    <location>
        <begin position="158"/>
        <end position="361"/>
    </location>
</feature>
<evidence type="ECO:0000256" key="2">
    <source>
        <dbReference type="ARBA" id="ARBA00023180"/>
    </source>
</evidence>
<dbReference type="Gene3D" id="3.60.21.10">
    <property type="match status" value="1"/>
</dbReference>
<dbReference type="InterPro" id="IPR008963">
    <property type="entry name" value="Purple_acid_Pase-like_N"/>
</dbReference>
<dbReference type="Pfam" id="PF16656">
    <property type="entry name" value="Pur_ac_phosph_N"/>
    <property type="match status" value="1"/>
</dbReference>
<feature type="transmembrane region" description="Helical" evidence="4">
    <location>
        <begin position="16"/>
        <end position="37"/>
    </location>
</feature>
<feature type="domain" description="Purple acid phosphatase C-terminal" evidence="6">
    <location>
        <begin position="385"/>
        <end position="445"/>
    </location>
</feature>
<dbReference type="PANTHER" id="PTHR45867:SF3">
    <property type="entry name" value="ACID PHOSPHATASE TYPE 7"/>
    <property type="match status" value="1"/>
</dbReference>
<dbReference type="Pfam" id="PF00149">
    <property type="entry name" value="Metallophos"/>
    <property type="match status" value="1"/>
</dbReference>
<dbReference type="InterPro" id="IPR029052">
    <property type="entry name" value="Metallo-depent_PP-like"/>
</dbReference>
<dbReference type="Gene3D" id="2.60.40.380">
    <property type="entry name" value="Purple acid phosphatase-like, N-terminal"/>
    <property type="match status" value="1"/>
</dbReference>
<accession>A0A0N5B9X4</accession>
<dbReference type="STRING" id="174720.A0A0N5B9X4"/>
<dbReference type="InterPro" id="IPR015914">
    <property type="entry name" value="PAPs_N"/>
</dbReference>
<dbReference type="Proteomes" id="UP000046392">
    <property type="component" value="Unplaced"/>
</dbReference>
<evidence type="ECO:0000313" key="9">
    <source>
        <dbReference type="WBParaSite" id="SPAL_0000284400.1"/>
    </source>
</evidence>
<name>A0A0N5B9X4_STREA</name>
<dbReference type="CDD" id="cd00839">
    <property type="entry name" value="MPP_PAPs"/>
    <property type="match status" value="1"/>
</dbReference>
<feature type="domain" description="Purple acid phosphatase N-terminal" evidence="7">
    <location>
        <begin position="59"/>
        <end position="146"/>
    </location>
</feature>
<reference evidence="9" key="1">
    <citation type="submission" date="2017-02" db="UniProtKB">
        <authorList>
            <consortium name="WormBaseParasite"/>
        </authorList>
    </citation>
    <scope>IDENTIFICATION</scope>
</reference>
<comment type="similarity">
    <text evidence="3">Belongs to the metallophosphoesterase superfamily. Purple acid phosphatase family.</text>
</comment>
<dbReference type="WBParaSite" id="SPAL_0000284400.1">
    <property type="protein sequence ID" value="SPAL_0000284400.1"/>
    <property type="gene ID" value="SPAL_0000284400"/>
</dbReference>
<evidence type="ECO:0000259" key="7">
    <source>
        <dbReference type="Pfam" id="PF16656"/>
    </source>
</evidence>